<dbReference type="GO" id="GO:0046872">
    <property type="term" value="F:metal ion binding"/>
    <property type="evidence" value="ECO:0007669"/>
    <property type="project" value="UniProtKB-KW"/>
</dbReference>
<feature type="domain" description="CP-type G" evidence="12">
    <location>
        <begin position="111"/>
        <end position="273"/>
    </location>
</feature>
<evidence type="ECO:0000256" key="3">
    <source>
        <dbReference type="ARBA" id="ARBA00022723"/>
    </source>
</evidence>
<dbReference type="InterPro" id="IPR027417">
    <property type="entry name" value="P-loop_NTPase"/>
</dbReference>
<keyword evidence="5 10" id="KW-0547">Nucleotide-binding</keyword>
<dbReference type="STRING" id="1335309.GA0116948_106158"/>
<keyword evidence="14" id="KW-1185">Reference proteome</keyword>
<dbReference type="PANTHER" id="PTHR32120:SF11">
    <property type="entry name" value="SMALL RIBOSOMAL SUBUNIT BIOGENESIS GTPASE RSGA 1, MITOCHONDRIAL-RELATED"/>
    <property type="match status" value="1"/>
</dbReference>
<evidence type="ECO:0000256" key="2">
    <source>
        <dbReference type="ARBA" id="ARBA00022517"/>
    </source>
</evidence>
<feature type="binding site" evidence="10">
    <location>
        <position position="297"/>
    </location>
    <ligand>
        <name>Zn(2+)</name>
        <dbReference type="ChEBI" id="CHEBI:29105"/>
    </ligand>
</feature>
<evidence type="ECO:0000256" key="1">
    <source>
        <dbReference type="ARBA" id="ARBA00022490"/>
    </source>
</evidence>
<keyword evidence="8 10" id="KW-0694">RNA-binding</keyword>
<dbReference type="SUPFAM" id="SSF52540">
    <property type="entry name" value="P-loop containing nucleoside triphosphate hydrolases"/>
    <property type="match status" value="1"/>
</dbReference>
<dbReference type="NCBIfam" id="TIGR00157">
    <property type="entry name" value="ribosome small subunit-dependent GTPase A"/>
    <property type="match status" value="1"/>
</dbReference>
<evidence type="ECO:0000313" key="13">
    <source>
        <dbReference type="EMBL" id="SCC35652.1"/>
    </source>
</evidence>
<comment type="similarity">
    <text evidence="10">Belongs to the TRAFAC class YlqF/YawG GTPase family. RsgA subfamily.</text>
</comment>
<dbReference type="GO" id="GO:0005525">
    <property type="term" value="F:GTP binding"/>
    <property type="evidence" value="ECO:0007669"/>
    <property type="project" value="UniProtKB-UniRule"/>
</dbReference>
<keyword evidence="4 10" id="KW-0699">rRNA-binding</keyword>
<sequence length="341" mass="38064">MRLLWQAHSSYMALLCRITCLWVGRTLYKKITFAGMEARIYKSTGSWYVAKGADGVVYKARMKGLFKHDKGITSTNPVAVGDYVDLVIENGDAMISVIHDRRNYIVRESPHGRVKKHIVAANMDQAILVTTVATPRTSQGFMDRFLVTAAAYHIPVILLFNKKDIFREKDIEQYAIYEDMYSEIGYTVRLISATDATDIGMVQEMLAGKTTLLSGHSGVGKSTLINGLLPASHLKTTAVSDWSGKGQHTTTFAEMFDLEDGGSLIDTPGIRELGIVDIEKVELSHYFLEMQPYLQACRFNSCLHLNEPGCAVRAAVDEGKIYPERYISYVTILASMEEKSH</sequence>
<protein>
    <recommendedName>
        <fullName evidence="10">Small ribosomal subunit biogenesis GTPase RsgA</fullName>
        <ecNumber evidence="10">3.6.1.-</ecNumber>
    </recommendedName>
</protein>
<evidence type="ECO:0000256" key="9">
    <source>
        <dbReference type="ARBA" id="ARBA00023134"/>
    </source>
</evidence>
<keyword evidence="9 10" id="KW-0342">GTP-binding</keyword>
<evidence type="ECO:0000256" key="5">
    <source>
        <dbReference type="ARBA" id="ARBA00022741"/>
    </source>
</evidence>
<dbReference type="InterPro" id="IPR004881">
    <property type="entry name" value="Ribosome_biogen_GTPase_RsgA"/>
</dbReference>
<gene>
    <name evidence="10" type="primary">rsgA</name>
    <name evidence="13" type="ORF">GA0116948_106158</name>
</gene>
<evidence type="ECO:0000256" key="6">
    <source>
        <dbReference type="ARBA" id="ARBA00022801"/>
    </source>
</evidence>
<dbReference type="PROSITE" id="PS50936">
    <property type="entry name" value="ENGC_GTPASE"/>
    <property type="match status" value="1"/>
</dbReference>
<dbReference type="PANTHER" id="PTHR32120">
    <property type="entry name" value="SMALL RIBOSOMAL SUBUNIT BIOGENESIS GTPASE RSGA"/>
    <property type="match status" value="1"/>
</dbReference>
<comment type="subcellular location">
    <subcellularLocation>
        <location evidence="10">Cytoplasm</location>
    </subcellularLocation>
</comment>
<evidence type="ECO:0000259" key="12">
    <source>
        <dbReference type="PROSITE" id="PS51721"/>
    </source>
</evidence>
<accession>A0A1C4DWK2</accession>
<dbReference type="Gene3D" id="3.40.50.300">
    <property type="entry name" value="P-loop containing nucleotide triphosphate hydrolases"/>
    <property type="match status" value="1"/>
</dbReference>
<keyword evidence="7 10" id="KW-0862">Zinc</keyword>
<dbReference type="GO" id="GO:0005737">
    <property type="term" value="C:cytoplasm"/>
    <property type="evidence" value="ECO:0007669"/>
    <property type="project" value="UniProtKB-SubCell"/>
</dbReference>
<feature type="binding site" evidence="10">
    <location>
        <position position="310"/>
    </location>
    <ligand>
        <name>Zn(2+)</name>
        <dbReference type="ChEBI" id="CHEBI:29105"/>
    </ligand>
</feature>
<dbReference type="InterPro" id="IPR031944">
    <property type="entry name" value="RsgA_N"/>
</dbReference>
<dbReference type="CDD" id="cd01854">
    <property type="entry name" value="YjeQ_EngC"/>
    <property type="match status" value="1"/>
</dbReference>
<dbReference type="HAMAP" id="MF_01820">
    <property type="entry name" value="GTPase_RsgA"/>
    <property type="match status" value="1"/>
</dbReference>
<keyword evidence="3 10" id="KW-0479">Metal-binding</keyword>
<dbReference type="Pfam" id="PF16745">
    <property type="entry name" value="RsgA_N"/>
    <property type="match status" value="1"/>
</dbReference>
<name>A0A1C4DWK2_9BACT</name>
<comment type="function">
    <text evidence="10">One of several proteins that assist in the late maturation steps of the functional core of the 30S ribosomal subunit. Helps release RbfA from mature subunits. May play a role in the assembly of ribosomal proteins into the subunit. Circularly permuted GTPase that catalyzes slow GTP hydrolysis, GTPase activity is stimulated by the 30S ribosomal subunit.</text>
</comment>
<reference evidence="13 14" key="1">
    <citation type="submission" date="2016-08" db="EMBL/GenBank/DDBJ databases">
        <authorList>
            <person name="Seilhamer J.J."/>
        </authorList>
    </citation>
    <scope>NUCLEOTIDE SEQUENCE [LARGE SCALE GENOMIC DNA]</scope>
    <source>
        <strain evidence="13 14">A37T2</strain>
    </source>
</reference>
<dbReference type="Pfam" id="PF03193">
    <property type="entry name" value="RsgA_GTPase"/>
    <property type="match status" value="1"/>
</dbReference>
<dbReference type="EC" id="3.6.1.-" evidence="10"/>
<dbReference type="Gene3D" id="2.40.50.140">
    <property type="entry name" value="Nucleic acid-binding proteins"/>
    <property type="match status" value="1"/>
</dbReference>
<evidence type="ECO:0000256" key="10">
    <source>
        <dbReference type="HAMAP-Rule" id="MF_01820"/>
    </source>
</evidence>
<dbReference type="Gene3D" id="1.10.40.50">
    <property type="entry name" value="Probable gtpase engc, domain 3"/>
    <property type="match status" value="1"/>
</dbReference>
<feature type="binding site" evidence="10">
    <location>
        <position position="304"/>
    </location>
    <ligand>
        <name>Zn(2+)</name>
        <dbReference type="ChEBI" id="CHEBI:29105"/>
    </ligand>
</feature>
<evidence type="ECO:0000259" key="11">
    <source>
        <dbReference type="PROSITE" id="PS50936"/>
    </source>
</evidence>
<keyword evidence="2 10" id="KW-0690">Ribosome biogenesis</keyword>
<dbReference type="GO" id="GO:0042274">
    <property type="term" value="P:ribosomal small subunit biogenesis"/>
    <property type="evidence" value="ECO:0007669"/>
    <property type="project" value="UniProtKB-UniRule"/>
</dbReference>
<feature type="binding site" evidence="10">
    <location>
        <begin position="215"/>
        <end position="223"/>
    </location>
    <ligand>
        <name>GTP</name>
        <dbReference type="ChEBI" id="CHEBI:37565"/>
    </ligand>
</feature>
<feature type="binding site" evidence="10">
    <location>
        <begin position="161"/>
        <end position="164"/>
    </location>
    <ligand>
        <name>GTP</name>
        <dbReference type="ChEBI" id="CHEBI:37565"/>
    </ligand>
</feature>
<dbReference type="InterPro" id="IPR010914">
    <property type="entry name" value="RsgA_GTPase_dom"/>
</dbReference>
<organism evidence="13 14">
    <name type="scientific">Chitinophaga costaii</name>
    <dbReference type="NCBI Taxonomy" id="1335309"/>
    <lineage>
        <taxon>Bacteria</taxon>
        <taxon>Pseudomonadati</taxon>
        <taxon>Bacteroidota</taxon>
        <taxon>Chitinophagia</taxon>
        <taxon>Chitinophagales</taxon>
        <taxon>Chitinophagaceae</taxon>
        <taxon>Chitinophaga</taxon>
    </lineage>
</organism>
<dbReference type="InterPro" id="IPR030378">
    <property type="entry name" value="G_CP_dom"/>
</dbReference>
<keyword evidence="6 10" id="KW-0378">Hydrolase</keyword>
<comment type="cofactor">
    <cofactor evidence="10">
        <name>Zn(2+)</name>
        <dbReference type="ChEBI" id="CHEBI:29105"/>
    </cofactor>
    <text evidence="10">Binds 1 zinc ion per subunit.</text>
</comment>
<dbReference type="CDD" id="cd04466">
    <property type="entry name" value="S1_YloQ_GTPase"/>
    <property type="match status" value="1"/>
</dbReference>
<evidence type="ECO:0000256" key="4">
    <source>
        <dbReference type="ARBA" id="ARBA00022730"/>
    </source>
</evidence>
<evidence type="ECO:0000313" key="14">
    <source>
        <dbReference type="Proteomes" id="UP000242818"/>
    </source>
</evidence>
<feature type="binding site" evidence="10">
    <location>
        <position position="302"/>
    </location>
    <ligand>
        <name>Zn(2+)</name>
        <dbReference type="ChEBI" id="CHEBI:29105"/>
    </ligand>
</feature>
<dbReference type="Proteomes" id="UP000242818">
    <property type="component" value="Unassembled WGS sequence"/>
</dbReference>
<comment type="subunit">
    <text evidence="10">Monomer. Associates with 30S ribosomal subunit, binds 16S rRNA.</text>
</comment>
<proteinExistence type="inferred from homology"/>
<evidence type="ECO:0000256" key="8">
    <source>
        <dbReference type="ARBA" id="ARBA00022884"/>
    </source>
</evidence>
<dbReference type="GO" id="GO:0003924">
    <property type="term" value="F:GTPase activity"/>
    <property type="evidence" value="ECO:0007669"/>
    <property type="project" value="UniProtKB-UniRule"/>
</dbReference>
<dbReference type="EMBL" id="FMAR01000006">
    <property type="protein sequence ID" value="SCC35652.1"/>
    <property type="molecule type" value="Genomic_DNA"/>
</dbReference>
<evidence type="ECO:0000256" key="7">
    <source>
        <dbReference type="ARBA" id="ARBA00022833"/>
    </source>
</evidence>
<dbReference type="GO" id="GO:0019843">
    <property type="term" value="F:rRNA binding"/>
    <property type="evidence" value="ECO:0007669"/>
    <property type="project" value="UniProtKB-KW"/>
</dbReference>
<dbReference type="InterPro" id="IPR012340">
    <property type="entry name" value="NA-bd_OB-fold"/>
</dbReference>
<dbReference type="AlphaFoldDB" id="A0A1C4DWK2"/>
<feature type="domain" description="EngC GTPase" evidence="11">
    <location>
        <begin position="121"/>
        <end position="271"/>
    </location>
</feature>
<keyword evidence="1 10" id="KW-0963">Cytoplasm</keyword>
<dbReference type="PROSITE" id="PS51721">
    <property type="entry name" value="G_CP"/>
    <property type="match status" value="1"/>
</dbReference>